<keyword evidence="5" id="KW-1185">Reference proteome</keyword>
<dbReference type="GO" id="GO:0003924">
    <property type="term" value="F:GTPase activity"/>
    <property type="evidence" value="ECO:0007669"/>
    <property type="project" value="UniProtKB-UniRule"/>
</dbReference>
<evidence type="ECO:0000256" key="2">
    <source>
        <dbReference type="PIRSR" id="PIRSR006809-1"/>
    </source>
</evidence>
<dbReference type="InterPro" id="IPR016496">
    <property type="entry name" value="GTPase_HflX"/>
</dbReference>
<dbReference type="GO" id="GO:0043022">
    <property type="term" value="F:ribosome binding"/>
    <property type="evidence" value="ECO:0007669"/>
    <property type="project" value="TreeGrafter"/>
</dbReference>
<dbReference type="HAMAP" id="MF_00900">
    <property type="entry name" value="GTPase_HflX"/>
    <property type="match status" value="1"/>
</dbReference>
<dbReference type="PANTHER" id="PTHR10229:SF0">
    <property type="entry name" value="GTP-BINDING PROTEIN 6-RELATED"/>
    <property type="match status" value="1"/>
</dbReference>
<dbReference type="Gene3D" id="6.10.250.2860">
    <property type="match status" value="1"/>
</dbReference>
<dbReference type="InterPro" id="IPR030394">
    <property type="entry name" value="G_HFLX_dom"/>
</dbReference>
<evidence type="ECO:0000256" key="3">
    <source>
        <dbReference type="PIRSR" id="PIRSR006809-2"/>
    </source>
</evidence>
<dbReference type="OrthoDB" id="9812272at2"/>
<keyword evidence="1 2" id="KW-0342">GTP-binding</keyword>
<dbReference type="InterPro" id="IPR027417">
    <property type="entry name" value="P-loop_NTPase"/>
</dbReference>
<dbReference type="InterPro" id="IPR025121">
    <property type="entry name" value="GTPase_HflX_N"/>
</dbReference>
<dbReference type="GO" id="GO:0005737">
    <property type="term" value="C:cytoplasm"/>
    <property type="evidence" value="ECO:0007669"/>
    <property type="project" value="UniProtKB-SubCell"/>
</dbReference>
<dbReference type="InterPro" id="IPR042108">
    <property type="entry name" value="GTPase_HflX_N_sf"/>
</dbReference>
<dbReference type="PIRSF" id="PIRSF006809">
    <property type="entry name" value="GTP-binding_hflX_prd"/>
    <property type="match status" value="1"/>
</dbReference>
<dbReference type="Pfam" id="PF13167">
    <property type="entry name" value="GTP-bdg_N"/>
    <property type="match status" value="1"/>
</dbReference>
<dbReference type="AlphaFoldDB" id="A0A2K9NV47"/>
<feature type="binding site" evidence="2">
    <location>
        <begin position="327"/>
        <end position="330"/>
    </location>
    <ligand>
        <name>GTP</name>
        <dbReference type="ChEBI" id="CHEBI:37565"/>
    </ligand>
</feature>
<dbReference type="GO" id="GO:0046872">
    <property type="term" value="F:metal ion binding"/>
    <property type="evidence" value="ECO:0007669"/>
    <property type="project" value="UniProtKB-KW"/>
</dbReference>
<dbReference type="Gene3D" id="3.40.50.11060">
    <property type="entry name" value="GTPase HflX, N-terminal domain"/>
    <property type="match status" value="1"/>
</dbReference>
<evidence type="ECO:0000313" key="5">
    <source>
        <dbReference type="Proteomes" id="UP000235584"/>
    </source>
</evidence>
<evidence type="ECO:0000313" key="4">
    <source>
        <dbReference type="EMBL" id="AUN99386.1"/>
    </source>
</evidence>
<comment type="subcellular location">
    <subcellularLocation>
        <location evidence="1">Cytoplasm</location>
    </subcellularLocation>
    <text evidence="1">May associate with membranes.</text>
</comment>
<comment type="similarity">
    <text evidence="1">Belongs to the TRAFAC class OBG-HflX-like GTPase superfamily. HflX GTPase family.</text>
</comment>
<dbReference type="RefSeq" id="WP_102244677.1">
    <property type="nucleotide sequence ID" value="NZ_CP025704.1"/>
</dbReference>
<dbReference type="NCBIfam" id="TIGR03156">
    <property type="entry name" value="GTP_HflX"/>
    <property type="match status" value="1"/>
</dbReference>
<dbReference type="PANTHER" id="PTHR10229">
    <property type="entry name" value="GTP-BINDING PROTEIN HFLX"/>
    <property type="match status" value="1"/>
</dbReference>
<reference evidence="4 5" key="1">
    <citation type="submission" date="2018-01" db="EMBL/GenBank/DDBJ databases">
        <title>Complete genome sequence of Bacteriovorax stolpii DSM12778.</title>
        <authorList>
            <person name="Tang B."/>
            <person name="Chang J."/>
        </authorList>
    </citation>
    <scope>NUCLEOTIDE SEQUENCE [LARGE SCALE GENOMIC DNA]</scope>
    <source>
        <strain evidence="4 5">DSM 12778</strain>
    </source>
</reference>
<comment type="function">
    <text evidence="1">GTPase that associates with the 50S ribosomal subunit and may have a role during protein synthesis or ribosome biogenesis.</text>
</comment>
<feature type="binding site" evidence="2">
    <location>
        <begin position="239"/>
        <end position="243"/>
    </location>
    <ligand>
        <name>GTP</name>
        <dbReference type="ChEBI" id="CHEBI:37565"/>
    </ligand>
</feature>
<proteinExistence type="inferred from homology"/>
<feature type="binding site" evidence="2">
    <location>
        <begin position="214"/>
        <end position="221"/>
    </location>
    <ligand>
        <name>GTP</name>
        <dbReference type="ChEBI" id="CHEBI:37565"/>
    </ligand>
</feature>
<dbReference type="EMBL" id="CP025704">
    <property type="protein sequence ID" value="AUN99386.1"/>
    <property type="molecule type" value="Genomic_DNA"/>
</dbReference>
<feature type="binding site" evidence="3">
    <location>
        <position position="221"/>
    </location>
    <ligand>
        <name>Mg(2+)</name>
        <dbReference type="ChEBI" id="CHEBI:18420"/>
    </ligand>
</feature>
<dbReference type="Gene3D" id="3.40.50.300">
    <property type="entry name" value="P-loop containing nucleotide triphosphate hydrolases"/>
    <property type="match status" value="1"/>
</dbReference>
<name>A0A2K9NV47_BACTC</name>
<gene>
    <name evidence="1 4" type="primary">hflX</name>
    <name evidence="4" type="ORF">C0V70_14985</name>
</gene>
<comment type="subunit">
    <text evidence="1">Monomer. Associates with the 50S ribosomal subunit.</text>
</comment>
<sequence length="444" mass="51060">MMDNEFNIDPNYRATLVSLVSPNFPDHQTESESRRSINELRELLRTLGLKTGEAHIQNKKEIDPATILGSGKLKEIAEAAKMDDSQLLVFDFELTARQIANIRKITGLSVVDRVHVILEIFAKHARTREAKIQIEIARLQYMLPRLAGFWTHLNRQRGGVGVLGGEGEKQIELDRRIIREKIEFYKEELIQLEKQRQVRKKRRENQAVTAALVGYTNAGKSSIMNRLCRVEILEENKLFATLDSTYRMLNPDTKPPMIMIDTVGFISNLPNTLIDGFKTTLESALEADLLIIVCDISDPHYEKQLQVTYDVLKELNVTDKETIIVFNKKDQLDDDLLKKIVLRKYPNSFLVSSYDPEDMKGLREHIVNFFLEKQEHYDLFIPYEDGSAHSAILSKTNVVNTTNHEKGIFYRIRVPDFIFGNLGVQKYIMGPNDPRLEDMDFSTT</sequence>
<evidence type="ECO:0000256" key="1">
    <source>
        <dbReference type="HAMAP-Rule" id="MF_00900"/>
    </source>
</evidence>
<keyword evidence="1" id="KW-0963">Cytoplasm</keyword>
<dbReference type="CDD" id="cd01878">
    <property type="entry name" value="HflX"/>
    <property type="match status" value="1"/>
</dbReference>
<feature type="binding site" evidence="2">
    <location>
        <begin position="352"/>
        <end position="354"/>
    </location>
    <ligand>
        <name>GTP</name>
        <dbReference type="ChEBI" id="CHEBI:37565"/>
    </ligand>
</feature>
<dbReference type="SUPFAM" id="SSF52540">
    <property type="entry name" value="P-loop containing nucleoside triphosphate hydrolases"/>
    <property type="match status" value="1"/>
</dbReference>
<dbReference type="PROSITE" id="PS51705">
    <property type="entry name" value="G_HFLX"/>
    <property type="match status" value="1"/>
</dbReference>
<dbReference type="Pfam" id="PF01926">
    <property type="entry name" value="MMR_HSR1"/>
    <property type="match status" value="1"/>
</dbReference>
<feature type="binding site" evidence="3">
    <location>
        <position position="241"/>
    </location>
    <ligand>
        <name>Mg(2+)</name>
        <dbReference type="ChEBI" id="CHEBI:18420"/>
    </ligand>
</feature>
<feature type="binding site" evidence="2">
    <location>
        <begin position="261"/>
        <end position="264"/>
    </location>
    <ligand>
        <name>GTP</name>
        <dbReference type="ChEBI" id="CHEBI:37565"/>
    </ligand>
</feature>
<dbReference type="GO" id="GO:0005525">
    <property type="term" value="F:GTP binding"/>
    <property type="evidence" value="ECO:0007669"/>
    <property type="project" value="UniProtKB-UniRule"/>
</dbReference>
<organism evidence="4 5">
    <name type="scientific">Bacteriovorax stolpii</name>
    <name type="common">Bdellovibrio stolpii</name>
    <dbReference type="NCBI Taxonomy" id="960"/>
    <lineage>
        <taxon>Bacteria</taxon>
        <taxon>Pseudomonadati</taxon>
        <taxon>Bdellovibrionota</taxon>
        <taxon>Bacteriovoracia</taxon>
        <taxon>Bacteriovoracales</taxon>
        <taxon>Bacteriovoracaceae</taxon>
        <taxon>Bacteriovorax</taxon>
    </lineage>
</organism>
<dbReference type="Pfam" id="PF16360">
    <property type="entry name" value="GTP-bdg_M"/>
    <property type="match status" value="1"/>
</dbReference>
<protein>
    <recommendedName>
        <fullName evidence="1">GTPase HflX</fullName>
    </recommendedName>
    <alternativeName>
        <fullName evidence="1">GTP-binding protein HflX</fullName>
    </alternativeName>
</protein>
<dbReference type="KEGG" id="bsto:C0V70_14985"/>
<dbReference type="Proteomes" id="UP000235584">
    <property type="component" value="Chromosome"/>
</dbReference>
<keyword evidence="1 2" id="KW-0547">Nucleotide-binding</keyword>
<comment type="cofactor">
    <cofactor evidence="3">
        <name>Mg(2+)</name>
        <dbReference type="ChEBI" id="CHEBI:18420"/>
    </cofactor>
</comment>
<keyword evidence="3" id="KW-0460">Magnesium</keyword>
<keyword evidence="3" id="KW-0479">Metal-binding</keyword>
<accession>A0A2K9NV47</accession>
<dbReference type="InterPro" id="IPR032305">
    <property type="entry name" value="GTP-bd_M"/>
</dbReference>
<dbReference type="InterPro" id="IPR006073">
    <property type="entry name" value="GTP-bd"/>
</dbReference>